<dbReference type="GO" id="GO:0000995">
    <property type="term" value="F:RNA polymerase III general transcription initiation factor activity"/>
    <property type="evidence" value="ECO:0007669"/>
    <property type="project" value="TreeGrafter"/>
</dbReference>
<evidence type="ECO:0000256" key="4">
    <source>
        <dbReference type="ARBA" id="ARBA00022771"/>
    </source>
</evidence>
<evidence type="ECO:0000256" key="7">
    <source>
        <dbReference type="ARBA" id="ARBA00023159"/>
    </source>
</evidence>
<keyword evidence="13" id="KW-1185">Reference proteome</keyword>
<dbReference type="GO" id="GO:0070897">
    <property type="term" value="P:transcription preinitiation complex assembly"/>
    <property type="evidence" value="ECO:0007669"/>
    <property type="project" value="InterPro"/>
</dbReference>
<dbReference type="Gene3D" id="1.10.472.170">
    <property type="match status" value="1"/>
</dbReference>
<feature type="compositionally biased region" description="Basic residues" evidence="10">
    <location>
        <begin position="330"/>
        <end position="340"/>
    </location>
</feature>
<proteinExistence type="inferred from homology"/>
<feature type="compositionally biased region" description="Acidic residues" evidence="10">
    <location>
        <begin position="656"/>
        <end position="680"/>
    </location>
</feature>
<dbReference type="OrthoDB" id="511529at2759"/>
<evidence type="ECO:0000256" key="2">
    <source>
        <dbReference type="ARBA" id="ARBA00010857"/>
    </source>
</evidence>
<dbReference type="GO" id="GO:0001006">
    <property type="term" value="F:RNA polymerase III type 3 promoter sequence-specific DNA binding"/>
    <property type="evidence" value="ECO:0007669"/>
    <property type="project" value="TreeGrafter"/>
</dbReference>
<feature type="region of interest" description="Disordered" evidence="10">
    <location>
        <begin position="1"/>
        <end position="34"/>
    </location>
</feature>
<dbReference type="GO" id="GO:0005634">
    <property type="term" value="C:nucleus"/>
    <property type="evidence" value="ECO:0007669"/>
    <property type="project" value="UniProtKB-SubCell"/>
</dbReference>
<keyword evidence="5" id="KW-0862">Zinc</keyword>
<protein>
    <recommendedName>
        <fullName evidence="11">Cyclin-like domain-containing protein</fullName>
    </recommendedName>
</protein>
<evidence type="ECO:0000256" key="10">
    <source>
        <dbReference type="SAM" id="MobiDB-lite"/>
    </source>
</evidence>
<dbReference type="InterPro" id="IPR013150">
    <property type="entry name" value="TFIIB_cyclin"/>
</dbReference>
<organism evidence="12 13">
    <name type="scientific">Calycina marina</name>
    <dbReference type="NCBI Taxonomy" id="1763456"/>
    <lineage>
        <taxon>Eukaryota</taxon>
        <taxon>Fungi</taxon>
        <taxon>Dikarya</taxon>
        <taxon>Ascomycota</taxon>
        <taxon>Pezizomycotina</taxon>
        <taxon>Leotiomycetes</taxon>
        <taxon>Helotiales</taxon>
        <taxon>Pezizellaceae</taxon>
        <taxon>Calycina</taxon>
    </lineage>
</organism>
<evidence type="ECO:0000256" key="3">
    <source>
        <dbReference type="ARBA" id="ARBA00022723"/>
    </source>
</evidence>
<feature type="compositionally biased region" description="Basic residues" evidence="10">
    <location>
        <begin position="562"/>
        <end position="571"/>
    </location>
</feature>
<evidence type="ECO:0000256" key="6">
    <source>
        <dbReference type="ARBA" id="ARBA00023015"/>
    </source>
</evidence>
<dbReference type="InterPro" id="IPR036915">
    <property type="entry name" value="Cyclin-like_sf"/>
</dbReference>
<dbReference type="AlphaFoldDB" id="A0A9P7ZB93"/>
<dbReference type="GO" id="GO:0097550">
    <property type="term" value="C:transcription preinitiation complex"/>
    <property type="evidence" value="ECO:0007669"/>
    <property type="project" value="TreeGrafter"/>
</dbReference>
<keyword evidence="4" id="KW-0863">Zinc-finger</keyword>
<dbReference type="SMART" id="SM00385">
    <property type="entry name" value="CYCLIN"/>
    <property type="match status" value="2"/>
</dbReference>
<evidence type="ECO:0000259" key="11">
    <source>
        <dbReference type="SMART" id="SM00385"/>
    </source>
</evidence>
<dbReference type="GO" id="GO:0017025">
    <property type="term" value="F:TBP-class protein binding"/>
    <property type="evidence" value="ECO:0007669"/>
    <property type="project" value="InterPro"/>
</dbReference>
<dbReference type="Gene3D" id="1.20.5.650">
    <property type="entry name" value="Single helix bin"/>
    <property type="match status" value="1"/>
</dbReference>
<feature type="region of interest" description="Disordered" evidence="10">
    <location>
        <begin position="325"/>
        <end position="400"/>
    </location>
</feature>
<dbReference type="InterPro" id="IPR013763">
    <property type="entry name" value="Cyclin-like_dom"/>
</dbReference>
<sequence length="697" mass="77414">MGRKPLPPVRQTPRAPKLPTPAVHGMKRMEARKKPSRVCPNKECDDPNVVEGTCHGCGAVLDDSNIVSEITFGENSAGGAIVQGTYVSATQGTATGLTGHNVATQGNRHASKREAKEQMDRFARLLKIPQSVVDQGNHLYSLASSMNFIQGRRIDQVSAVCLYTAHRLAPNGCNSMLIDYADILQIPCHKLGTTYNNLHSDVTLAPVKPVNAEDLMYRFASGLDFGPDANKIAGDAIKISRRMAKDWIHMGRRPSGVCGAALIMAARMNNYLRSPLEVTYVVKITTHTIQERMKEFKMTPASKMSINDFLTEEFANIQAMDPPAFYKSKPGYKKNGKKRKHSDEEGEEEEVSASDATTDVPTGKRQKTTNSTPAPVPRCDVDGFAVPSRPNGNSAIDPNLPRVAHMLDDDLDEEQREEDLVATALPFGEKENDNNHGLDGRWRRMHVPRVWSADELAIAACIEEVIMDHRSEEHAVAYARAEQRVDAIIRLVEHREPDKGVSNDANIDEDEFKDDWEVQNCVLDQEAVREKEMVWVNKNKGWLRAQQIKEFERKKAENGAPKAKHPRKKISRIGEDVESAATPEEAVAKSMEKRGFSRKLNPEKFTQGLFDVSNFKKGNFLGSRAGSLAPSTVEDESGDEDDDGPAAPPAVREPSIDIDDGEDDEDEEDDEEGDEDDDEFAQQAKLDSQRMATMRRK</sequence>
<keyword evidence="7" id="KW-0010">Activator</keyword>
<evidence type="ECO:0000256" key="8">
    <source>
        <dbReference type="ARBA" id="ARBA00023163"/>
    </source>
</evidence>
<feature type="domain" description="Cyclin-like" evidence="11">
    <location>
        <begin position="117"/>
        <end position="200"/>
    </location>
</feature>
<feature type="region of interest" description="Disordered" evidence="10">
    <location>
        <begin position="553"/>
        <end position="594"/>
    </location>
</feature>
<comment type="caution">
    <text evidence="12">The sequence shown here is derived from an EMBL/GenBank/DDBJ whole genome shotgun (WGS) entry which is preliminary data.</text>
</comment>
<dbReference type="GO" id="GO:0008270">
    <property type="term" value="F:zinc ion binding"/>
    <property type="evidence" value="ECO:0007669"/>
    <property type="project" value="UniProtKB-KW"/>
</dbReference>
<dbReference type="FunFam" id="1.10.472.10:FF:000002">
    <property type="entry name" value="Transcription factor IIIB 90 kDa subunit"/>
    <property type="match status" value="1"/>
</dbReference>
<accession>A0A9P7ZB93</accession>
<dbReference type="PANTHER" id="PTHR11618">
    <property type="entry name" value="TRANSCRIPTION INITIATION FACTOR IIB-RELATED"/>
    <property type="match status" value="1"/>
</dbReference>
<evidence type="ECO:0000256" key="5">
    <source>
        <dbReference type="ARBA" id="ARBA00022833"/>
    </source>
</evidence>
<comment type="subcellular location">
    <subcellularLocation>
        <location evidence="1">Nucleus</location>
    </subcellularLocation>
</comment>
<dbReference type="SUPFAM" id="SSF47954">
    <property type="entry name" value="Cyclin-like"/>
    <property type="match status" value="2"/>
</dbReference>
<feature type="region of interest" description="Disordered" evidence="10">
    <location>
        <begin position="620"/>
        <end position="697"/>
    </location>
</feature>
<reference evidence="12" key="1">
    <citation type="journal article" date="2021" name="IMA Fungus">
        <title>Genomic characterization of three marine fungi, including Emericellopsis atlantica sp. nov. with signatures of a generalist lifestyle and marine biomass degradation.</title>
        <authorList>
            <person name="Hagestad O.C."/>
            <person name="Hou L."/>
            <person name="Andersen J.H."/>
            <person name="Hansen E.H."/>
            <person name="Altermark B."/>
            <person name="Li C."/>
            <person name="Kuhnert E."/>
            <person name="Cox R.J."/>
            <person name="Crous P.W."/>
            <person name="Spatafora J.W."/>
            <person name="Lail K."/>
            <person name="Amirebrahimi M."/>
            <person name="Lipzen A."/>
            <person name="Pangilinan J."/>
            <person name="Andreopoulos W."/>
            <person name="Hayes R.D."/>
            <person name="Ng V."/>
            <person name="Grigoriev I.V."/>
            <person name="Jackson S.A."/>
            <person name="Sutton T.D.S."/>
            <person name="Dobson A.D.W."/>
            <person name="Rama T."/>
        </authorList>
    </citation>
    <scope>NUCLEOTIDE SEQUENCE</scope>
    <source>
        <strain evidence="12">TRa3180A</strain>
    </source>
</reference>
<feature type="domain" description="Cyclin-like" evidence="11">
    <location>
        <begin position="214"/>
        <end position="298"/>
    </location>
</feature>
<feature type="compositionally biased region" description="Acidic residues" evidence="10">
    <location>
        <begin position="633"/>
        <end position="644"/>
    </location>
</feature>
<keyword evidence="6" id="KW-0805">Transcription regulation</keyword>
<keyword evidence="9" id="KW-0539">Nucleus</keyword>
<evidence type="ECO:0000313" key="12">
    <source>
        <dbReference type="EMBL" id="KAG9248785.1"/>
    </source>
</evidence>
<dbReference type="EMBL" id="MU253743">
    <property type="protein sequence ID" value="KAG9248785.1"/>
    <property type="molecule type" value="Genomic_DNA"/>
</dbReference>
<comment type="similarity">
    <text evidence="2">Belongs to the TFIIB family.</text>
</comment>
<dbReference type="PANTHER" id="PTHR11618:SF4">
    <property type="entry name" value="TRANSCRIPTION FACTOR IIIB 90 KDA SUBUNIT"/>
    <property type="match status" value="1"/>
</dbReference>
<dbReference type="GO" id="GO:0000126">
    <property type="term" value="C:transcription factor TFIIIB complex"/>
    <property type="evidence" value="ECO:0007669"/>
    <property type="project" value="TreeGrafter"/>
</dbReference>
<evidence type="ECO:0000256" key="9">
    <source>
        <dbReference type="ARBA" id="ARBA00023242"/>
    </source>
</evidence>
<name>A0A9P7ZB93_9HELO</name>
<evidence type="ECO:0000256" key="1">
    <source>
        <dbReference type="ARBA" id="ARBA00004123"/>
    </source>
</evidence>
<dbReference type="Gene3D" id="1.10.472.10">
    <property type="entry name" value="Cyclin-like"/>
    <property type="match status" value="1"/>
</dbReference>
<keyword evidence="3" id="KW-0479">Metal-binding</keyword>
<evidence type="ECO:0000313" key="13">
    <source>
        <dbReference type="Proteomes" id="UP000887226"/>
    </source>
</evidence>
<keyword evidence="8" id="KW-0804">Transcription</keyword>
<dbReference type="Pfam" id="PF00382">
    <property type="entry name" value="TFIIB"/>
    <property type="match status" value="2"/>
</dbReference>
<dbReference type="InterPro" id="IPR000812">
    <property type="entry name" value="TFIIB"/>
</dbReference>
<dbReference type="Pfam" id="PF07741">
    <property type="entry name" value="BRF1"/>
    <property type="match status" value="1"/>
</dbReference>
<dbReference type="Proteomes" id="UP000887226">
    <property type="component" value="Unassembled WGS sequence"/>
</dbReference>
<dbReference type="CDD" id="cd20554">
    <property type="entry name" value="CYCLIN_TFIIIB90_rpt2"/>
    <property type="match status" value="1"/>
</dbReference>
<feature type="compositionally biased region" description="Pro residues" evidence="10">
    <location>
        <begin position="1"/>
        <end position="10"/>
    </location>
</feature>
<gene>
    <name evidence="12" type="ORF">BJ878DRAFT_287217</name>
</gene>
<dbReference type="InterPro" id="IPR011665">
    <property type="entry name" value="BRF1_TBP-bd_dom"/>
</dbReference>